<name>A0A5B6VTN2_9ROSI</name>
<keyword evidence="2" id="KW-1185">Reference proteome</keyword>
<dbReference type="CDD" id="cd09272">
    <property type="entry name" value="RNase_HI_RT_Ty1"/>
    <property type="match status" value="1"/>
</dbReference>
<evidence type="ECO:0000313" key="1">
    <source>
        <dbReference type="EMBL" id="KAA3472307.1"/>
    </source>
</evidence>
<sequence length="177" mass="20035">MIDLGLMLYFLGIELQEDERRFFVSQQKYSNEILKKFLMGDFQAVDTQVECGIKLTKEGDGNLKVQKLLALALLTGSEATMITKALPGSCSIMETLLSLGHRRKKYIASASCVCHISCVATTTIAKNPFHHEESKHIDTRFHFIKEHFKVKEVQLLHVNSCNHVANIFTKALKAYVF</sequence>
<accession>A0A5B6VTN2</accession>
<evidence type="ECO:0000313" key="2">
    <source>
        <dbReference type="Proteomes" id="UP000325315"/>
    </source>
</evidence>
<reference evidence="2" key="1">
    <citation type="journal article" date="2019" name="Plant Biotechnol. J.">
        <title>Genome sequencing of the Australian wild diploid species Gossypium australe highlights disease resistance and delayed gland morphogenesis.</title>
        <authorList>
            <person name="Cai Y."/>
            <person name="Cai X."/>
            <person name="Wang Q."/>
            <person name="Wang P."/>
            <person name="Zhang Y."/>
            <person name="Cai C."/>
            <person name="Xu Y."/>
            <person name="Wang K."/>
            <person name="Zhou Z."/>
            <person name="Wang C."/>
            <person name="Geng S."/>
            <person name="Li B."/>
            <person name="Dong Q."/>
            <person name="Hou Y."/>
            <person name="Wang H."/>
            <person name="Ai P."/>
            <person name="Liu Z."/>
            <person name="Yi F."/>
            <person name="Sun M."/>
            <person name="An G."/>
            <person name="Cheng J."/>
            <person name="Zhang Y."/>
            <person name="Shi Q."/>
            <person name="Xie Y."/>
            <person name="Shi X."/>
            <person name="Chang Y."/>
            <person name="Huang F."/>
            <person name="Chen Y."/>
            <person name="Hong S."/>
            <person name="Mi L."/>
            <person name="Sun Q."/>
            <person name="Zhang L."/>
            <person name="Zhou B."/>
            <person name="Peng R."/>
            <person name="Zhang X."/>
            <person name="Liu F."/>
        </authorList>
    </citation>
    <scope>NUCLEOTIDE SEQUENCE [LARGE SCALE GENOMIC DNA]</scope>
    <source>
        <strain evidence="2">cv. PA1801</strain>
    </source>
</reference>
<proteinExistence type="predicted"/>
<comment type="caution">
    <text evidence="1">The sequence shown here is derived from an EMBL/GenBank/DDBJ whole genome shotgun (WGS) entry which is preliminary data.</text>
</comment>
<organism evidence="1 2">
    <name type="scientific">Gossypium australe</name>
    <dbReference type="NCBI Taxonomy" id="47621"/>
    <lineage>
        <taxon>Eukaryota</taxon>
        <taxon>Viridiplantae</taxon>
        <taxon>Streptophyta</taxon>
        <taxon>Embryophyta</taxon>
        <taxon>Tracheophyta</taxon>
        <taxon>Spermatophyta</taxon>
        <taxon>Magnoliopsida</taxon>
        <taxon>eudicotyledons</taxon>
        <taxon>Gunneridae</taxon>
        <taxon>Pentapetalae</taxon>
        <taxon>rosids</taxon>
        <taxon>malvids</taxon>
        <taxon>Malvales</taxon>
        <taxon>Malvaceae</taxon>
        <taxon>Malvoideae</taxon>
        <taxon>Gossypium</taxon>
    </lineage>
</organism>
<dbReference type="EMBL" id="SMMG02000005">
    <property type="protein sequence ID" value="KAA3472307.1"/>
    <property type="molecule type" value="Genomic_DNA"/>
</dbReference>
<dbReference type="OrthoDB" id="691565at2759"/>
<protein>
    <submittedName>
        <fullName evidence="1">Integrase, catalytic core</fullName>
    </submittedName>
</protein>
<dbReference type="Proteomes" id="UP000325315">
    <property type="component" value="Unassembled WGS sequence"/>
</dbReference>
<dbReference type="AlphaFoldDB" id="A0A5B6VTN2"/>
<gene>
    <name evidence="1" type="ORF">EPI10_022797</name>
</gene>